<dbReference type="RefSeq" id="WP_156960658.1">
    <property type="nucleotide sequence ID" value="NZ_BSTI01000010.1"/>
</dbReference>
<dbReference type="EMBL" id="BSTI01000010">
    <property type="protein sequence ID" value="GLY67914.1"/>
    <property type="molecule type" value="Genomic_DNA"/>
</dbReference>
<dbReference type="Proteomes" id="UP001165136">
    <property type="component" value="Unassembled WGS sequence"/>
</dbReference>
<gene>
    <name evidence="1" type="ORF">Atai01_45330</name>
</gene>
<accession>A0A9W6VI15</accession>
<comment type="caution">
    <text evidence="1">The sequence shown here is derived from an EMBL/GenBank/DDBJ whole genome shotgun (WGS) entry which is preliminary data.</text>
</comment>
<keyword evidence="2" id="KW-1185">Reference proteome</keyword>
<evidence type="ECO:0000313" key="2">
    <source>
        <dbReference type="Proteomes" id="UP001165136"/>
    </source>
</evidence>
<reference evidence="1" key="1">
    <citation type="submission" date="2023-03" db="EMBL/GenBank/DDBJ databases">
        <title>Amycolatopsis taiwanensis NBRC 103393.</title>
        <authorList>
            <person name="Ichikawa N."/>
            <person name="Sato H."/>
            <person name="Tonouchi N."/>
        </authorList>
    </citation>
    <scope>NUCLEOTIDE SEQUENCE</scope>
    <source>
        <strain evidence="1">NBRC 103393</strain>
    </source>
</reference>
<organism evidence="1 2">
    <name type="scientific">Amycolatopsis taiwanensis</name>
    <dbReference type="NCBI Taxonomy" id="342230"/>
    <lineage>
        <taxon>Bacteria</taxon>
        <taxon>Bacillati</taxon>
        <taxon>Actinomycetota</taxon>
        <taxon>Actinomycetes</taxon>
        <taxon>Pseudonocardiales</taxon>
        <taxon>Pseudonocardiaceae</taxon>
        <taxon>Amycolatopsis</taxon>
    </lineage>
</organism>
<proteinExistence type="predicted"/>
<dbReference type="AlphaFoldDB" id="A0A9W6VI15"/>
<sequence length="56" mass="6327">MVRLGFELFVNGNLTLDHLSERLYQRGLRARPTARYPTRSGFRSASWGEADLACAV</sequence>
<name>A0A9W6VI15_9PSEU</name>
<protein>
    <submittedName>
        <fullName evidence="1">Uncharacterized protein</fullName>
    </submittedName>
</protein>
<evidence type="ECO:0000313" key="1">
    <source>
        <dbReference type="EMBL" id="GLY67914.1"/>
    </source>
</evidence>